<dbReference type="NCBIfam" id="TIGR01549">
    <property type="entry name" value="HAD-SF-IA-v1"/>
    <property type="match status" value="1"/>
</dbReference>
<dbReference type="Gene3D" id="3.40.50.1000">
    <property type="entry name" value="HAD superfamily/HAD-like"/>
    <property type="match status" value="1"/>
</dbReference>
<gene>
    <name evidence="1" type="ORF">GCM10010992_14960</name>
</gene>
<name>A0ABQ2NK47_9FLAO</name>
<dbReference type="Proteomes" id="UP000620064">
    <property type="component" value="Unassembled WGS sequence"/>
</dbReference>
<dbReference type="InterPro" id="IPR006439">
    <property type="entry name" value="HAD-SF_hydro_IA"/>
</dbReference>
<dbReference type="Gene3D" id="1.10.150.240">
    <property type="entry name" value="Putative phosphatase, domain 2"/>
    <property type="match status" value="1"/>
</dbReference>
<dbReference type="InterPro" id="IPR036412">
    <property type="entry name" value="HAD-like_sf"/>
</dbReference>
<dbReference type="InterPro" id="IPR011951">
    <property type="entry name" value="HAD-SF_hydro_IA_YjjG/PynA"/>
</dbReference>
<dbReference type="RefSeq" id="WP_188617450.1">
    <property type="nucleotide sequence ID" value="NZ_BMLV01000002.1"/>
</dbReference>
<dbReference type="InterPro" id="IPR052550">
    <property type="entry name" value="Pyrimidine_5'-ntase_YjjG"/>
</dbReference>
<dbReference type="Pfam" id="PF00702">
    <property type="entry name" value="Hydrolase"/>
    <property type="match status" value="1"/>
</dbReference>
<dbReference type="SFLD" id="SFLDG01135">
    <property type="entry name" value="C1.5.6:_HAD__Beta-PGM__Phospha"/>
    <property type="match status" value="1"/>
</dbReference>
<organism evidence="1 2">
    <name type="scientific">Cloacibacterium rupense</name>
    <dbReference type="NCBI Taxonomy" id="517423"/>
    <lineage>
        <taxon>Bacteria</taxon>
        <taxon>Pseudomonadati</taxon>
        <taxon>Bacteroidota</taxon>
        <taxon>Flavobacteriia</taxon>
        <taxon>Flavobacteriales</taxon>
        <taxon>Weeksellaceae</taxon>
    </lineage>
</organism>
<comment type="caution">
    <text evidence="1">The sequence shown here is derived from an EMBL/GenBank/DDBJ whole genome shotgun (WGS) entry which is preliminary data.</text>
</comment>
<proteinExistence type="predicted"/>
<dbReference type="SFLD" id="SFLDG01129">
    <property type="entry name" value="C1.5:_HAD__Beta-PGM__Phosphata"/>
    <property type="match status" value="1"/>
</dbReference>
<dbReference type="SFLD" id="SFLDS00003">
    <property type="entry name" value="Haloacid_Dehalogenase"/>
    <property type="match status" value="1"/>
</dbReference>
<dbReference type="InterPro" id="IPR023214">
    <property type="entry name" value="HAD_sf"/>
</dbReference>
<accession>A0ABQ2NK47</accession>
<keyword evidence="2" id="KW-1185">Reference proteome</keyword>
<dbReference type="PANTHER" id="PTHR47478">
    <property type="match status" value="1"/>
</dbReference>
<dbReference type="PANTHER" id="PTHR47478:SF1">
    <property type="entry name" value="PYRIMIDINE 5'-NUCLEOTIDASE YJJG"/>
    <property type="match status" value="1"/>
</dbReference>
<dbReference type="SUPFAM" id="SSF56784">
    <property type="entry name" value="HAD-like"/>
    <property type="match status" value="1"/>
</dbReference>
<reference evidence="2" key="1">
    <citation type="journal article" date="2019" name="Int. J. Syst. Evol. Microbiol.">
        <title>The Global Catalogue of Microorganisms (GCM) 10K type strain sequencing project: providing services to taxonomists for standard genome sequencing and annotation.</title>
        <authorList>
            <consortium name="The Broad Institute Genomics Platform"/>
            <consortium name="The Broad Institute Genome Sequencing Center for Infectious Disease"/>
            <person name="Wu L."/>
            <person name="Ma J."/>
        </authorList>
    </citation>
    <scope>NUCLEOTIDE SEQUENCE [LARGE SCALE GENOMIC DNA]</scope>
    <source>
        <strain evidence="2">CGMCC 1.7656</strain>
    </source>
</reference>
<evidence type="ECO:0000313" key="2">
    <source>
        <dbReference type="Proteomes" id="UP000620064"/>
    </source>
</evidence>
<sequence>MKNIRHIFFDLDNTLWDHRKNAKLTLEKLFKKYQIQEKFQIKFEDFHAKYDEINEHLWELIRDEKINKEYLRKHRFYDTFLHFDVDDFELAQIFEHQFLDEIIAYNELVEGSIEILEYLKSKNYTIHIISNGFHEVTHRKIDGSGIRKYVDTVTSADDVNVRKPNLRIFDYALNQAKAEKSESILIGDDWIADIEGAQNFGIEVIFFNALLENKTEEGLIIVQKLEEIRSYL</sequence>
<dbReference type="NCBIfam" id="TIGR02254">
    <property type="entry name" value="YjjG_YfnB"/>
    <property type="match status" value="1"/>
</dbReference>
<dbReference type="NCBIfam" id="TIGR01509">
    <property type="entry name" value="HAD-SF-IA-v3"/>
    <property type="match status" value="1"/>
</dbReference>
<protein>
    <submittedName>
        <fullName evidence="1">Noncanonical pyrimidine nucleotidase, YjjG family protein</fullName>
    </submittedName>
</protein>
<evidence type="ECO:0000313" key="1">
    <source>
        <dbReference type="EMBL" id="GGP04080.1"/>
    </source>
</evidence>
<dbReference type="EMBL" id="BMLV01000002">
    <property type="protein sequence ID" value="GGP04080.1"/>
    <property type="molecule type" value="Genomic_DNA"/>
</dbReference>
<dbReference type="InterPro" id="IPR023198">
    <property type="entry name" value="PGP-like_dom2"/>
</dbReference>